<keyword evidence="5" id="KW-0804">Transcription</keyword>
<dbReference type="STRING" id="2163413.A0A4P6XJH8"/>
<dbReference type="SUPFAM" id="SSF140383">
    <property type="entry name" value="BSD domain-like"/>
    <property type="match status" value="2"/>
</dbReference>
<keyword evidence="9" id="KW-0648">Protein biosynthesis</keyword>
<evidence type="ECO:0000256" key="5">
    <source>
        <dbReference type="ARBA" id="ARBA00023163"/>
    </source>
</evidence>
<feature type="region of interest" description="Disordered" evidence="7">
    <location>
        <begin position="339"/>
        <end position="373"/>
    </location>
</feature>
<dbReference type="Pfam" id="PF08567">
    <property type="entry name" value="PH_TFIIH"/>
    <property type="match status" value="1"/>
</dbReference>
<proteinExistence type="inferred from homology"/>
<accession>A0A4P6XJH8</accession>
<dbReference type="GO" id="GO:0003743">
    <property type="term" value="F:translation initiation factor activity"/>
    <property type="evidence" value="ECO:0007669"/>
    <property type="project" value="UniProtKB-KW"/>
</dbReference>
<keyword evidence="9" id="KW-0396">Initiation factor</keyword>
<comment type="similarity">
    <text evidence="2">Belongs to the TFB1 family.</text>
</comment>
<feature type="compositionally biased region" description="Polar residues" evidence="7">
    <location>
        <begin position="109"/>
        <end position="135"/>
    </location>
</feature>
<dbReference type="SMART" id="SM00751">
    <property type="entry name" value="BSD"/>
    <property type="match status" value="2"/>
</dbReference>
<dbReference type="PROSITE" id="PS50858">
    <property type="entry name" value="BSD"/>
    <property type="match status" value="1"/>
</dbReference>
<keyword evidence="10" id="KW-1185">Reference proteome</keyword>
<dbReference type="CDD" id="cd13229">
    <property type="entry name" value="PH_TFIIH"/>
    <property type="match status" value="1"/>
</dbReference>
<evidence type="ECO:0000256" key="1">
    <source>
        <dbReference type="ARBA" id="ARBA00004123"/>
    </source>
</evidence>
<evidence type="ECO:0000313" key="10">
    <source>
        <dbReference type="Proteomes" id="UP000292447"/>
    </source>
</evidence>
<dbReference type="Proteomes" id="UP000292447">
    <property type="component" value="Chromosome I"/>
</dbReference>
<evidence type="ECO:0000313" key="9">
    <source>
        <dbReference type="EMBL" id="QBM86625.1"/>
    </source>
</evidence>
<evidence type="ECO:0000256" key="2">
    <source>
        <dbReference type="ARBA" id="ARBA00009448"/>
    </source>
</evidence>
<keyword evidence="4" id="KW-0805">Transcription regulation</keyword>
<keyword evidence="3" id="KW-0677">Repeat</keyword>
<dbReference type="GO" id="GO:0006351">
    <property type="term" value="P:DNA-templated transcription"/>
    <property type="evidence" value="ECO:0007669"/>
    <property type="project" value="InterPro"/>
</dbReference>
<feature type="region of interest" description="Disordered" evidence="7">
    <location>
        <begin position="104"/>
        <end position="147"/>
    </location>
</feature>
<dbReference type="InterPro" id="IPR005607">
    <property type="entry name" value="BSD_dom"/>
</dbReference>
<evidence type="ECO:0000256" key="7">
    <source>
        <dbReference type="SAM" id="MobiDB-lite"/>
    </source>
</evidence>
<organism evidence="9 10">
    <name type="scientific">Metschnikowia aff. pulcherrima</name>
    <dbReference type="NCBI Taxonomy" id="2163413"/>
    <lineage>
        <taxon>Eukaryota</taxon>
        <taxon>Fungi</taxon>
        <taxon>Dikarya</taxon>
        <taxon>Ascomycota</taxon>
        <taxon>Saccharomycotina</taxon>
        <taxon>Pichiomycetes</taxon>
        <taxon>Metschnikowiaceae</taxon>
        <taxon>Metschnikowia</taxon>
    </lineage>
</organism>
<sequence length="650" mass="72878">MATVSGACVISKVSGLLQVFEDTTPSKLIWKAIDQDKSLEIPLNKLSKLQASPESSPKMLLRLFYLLPDSPEVKDLRLTFNNRQTMTAVKETLQTIVARQKTVIKDTPTPAQNVGTPSNGTPATPGDNSNENSPSPGDPLDFSNPQSLSDTSLLKNRQLQQKLLLEDKTLRNIFTQSVIKFKLSPAIFWSTRVGQLRTFALSICQHRGPYNVLSTIKPVATSDNQVNVNVTRDTIKEIFETYPIIRRACQELVPEKLNEGEFWSRFFNSKLFRRLRGDKINNSNTRGDTVIDKYLYLDGDIAETEESVTKGETAGSAKDKKVNKFIDLLGNEVDNSQKLGVSPDFTMKFSDETDGKNGSSSNRPQSSSGKKENEMLVLMKNMNKLSSKMIGYSNNAPSDAVASEEMIEEMEKEVEISDLNEADEIQYVELNLDTHISRHNPSGDRSSSLEHTENASPLNLRQYVQENIFEASAHGIDLSETYESRVDEINKANHDITALVKHNFRVFKLTHSYKDFGQSSEPPLLDNLMIQELIGFNITLTEFLLHFWNLFMNGGNPVQLKKLFTALRGSQSTLTELEKRIKSMIDDYPSAKDNGKQREKLLKDLETCMFPLSASLSKAINDYVAAVRAANEESSKPDTINENGKRPLIE</sequence>
<dbReference type="GO" id="GO:0000439">
    <property type="term" value="C:transcription factor TFIIH core complex"/>
    <property type="evidence" value="ECO:0007669"/>
    <property type="project" value="InterPro"/>
</dbReference>
<evidence type="ECO:0000256" key="6">
    <source>
        <dbReference type="ARBA" id="ARBA00023242"/>
    </source>
</evidence>
<dbReference type="Pfam" id="PF03909">
    <property type="entry name" value="BSD"/>
    <property type="match status" value="1"/>
</dbReference>
<dbReference type="EMBL" id="CP034456">
    <property type="protein sequence ID" value="QBM86625.1"/>
    <property type="molecule type" value="Genomic_DNA"/>
</dbReference>
<gene>
    <name evidence="9" type="primary">MPUL0A12700</name>
    <name evidence="9" type="ORF">METSCH_A12700</name>
</gene>
<protein>
    <submittedName>
        <fullName evidence="9">Transcription initiation factor TFIIH subunit 1</fullName>
    </submittedName>
</protein>
<dbReference type="InterPro" id="IPR027079">
    <property type="entry name" value="Tfb1/GTF2H1"/>
</dbReference>
<feature type="compositionally biased region" description="Low complexity" evidence="7">
    <location>
        <begin position="359"/>
        <end position="368"/>
    </location>
</feature>
<dbReference type="InterPro" id="IPR013876">
    <property type="entry name" value="TFIIH_BTF_p62_N"/>
</dbReference>
<evidence type="ECO:0000259" key="8">
    <source>
        <dbReference type="PROSITE" id="PS50858"/>
    </source>
</evidence>
<dbReference type="GO" id="GO:0006289">
    <property type="term" value="P:nucleotide-excision repair"/>
    <property type="evidence" value="ECO:0007669"/>
    <property type="project" value="InterPro"/>
</dbReference>
<reference evidence="10" key="1">
    <citation type="submission" date="2019-03" db="EMBL/GenBank/DDBJ databases">
        <title>Snf2 controls pulcherriminic acid biosynthesis and connects pigmentation and antifungal activity of the yeast Metschnikowia pulcherrima.</title>
        <authorList>
            <person name="Gore-Lloyd D."/>
            <person name="Sumann I."/>
            <person name="Brachmann A.O."/>
            <person name="Schneeberger K."/>
            <person name="Ortiz-Merino R.A."/>
            <person name="Moreno-Beltran M."/>
            <person name="Schlaefli M."/>
            <person name="Kirner P."/>
            <person name="Santos Kron A."/>
            <person name="Wolfe K.H."/>
            <person name="Piel J."/>
            <person name="Ahrens C.H."/>
            <person name="Henk D."/>
            <person name="Freimoser F.M."/>
        </authorList>
    </citation>
    <scope>NUCLEOTIDE SEQUENCE [LARGE SCALE GENOMIC DNA]</scope>
    <source>
        <strain evidence="10">APC 1.2</strain>
    </source>
</reference>
<dbReference type="InterPro" id="IPR011993">
    <property type="entry name" value="PH-like_dom_sf"/>
</dbReference>
<dbReference type="AlphaFoldDB" id="A0A4P6XJH8"/>
<dbReference type="SUPFAM" id="SSF50729">
    <property type="entry name" value="PH domain-like"/>
    <property type="match status" value="1"/>
</dbReference>
<evidence type="ECO:0000256" key="3">
    <source>
        <dbReference type="ARBA" id="ARBA00022737"/>
    </source>
</evidence>
<feature type="domain" description="BSD" evidence="8">
    <location>
        <begin position="222"/>
        <end position="274"/>
    </location>
</feature>
<dbReference type="Gene3D" id="2.30.29.30">
    <property type="entry name" value="Pleckstrin-homology domain (PH domain)/Phosphotyrosine-binding domain (PTB)"/>
    <property type="match status" value="1"/>
</dbReference>
<keyword evidence="6" id="KW-0539">Nucleus</keyword>
<comment type="subcellular location">
    <subcellularLocation>
        <location evidence="1">Nucleus</location>
    </subcellularLocation>
</comment>
<dbReference type="Gene3D" id="1.10.3970.10">
    <property type="entry name" value="BSD domain"/>
    <property type="match status" value="1"/>
</dbReference>
<name>A0A4P6XJH8_9ASCO</name>
<dbReference type="InterPro" id="IPR035925">
    <property type="entry name" value="BSD_dom_sf"/>
</dbReference>
<evidence type="ECO:0000256" key="4">
    <source>
        <dbReference type="ARBA" id="ARBA00023015"/>
    </source>
</evidence>
<dbReference type="PANTHER" id="PTHR12856">
    <property type="entry name" value="TRANSCRIPTION INITIATION FACTOR IIH-RELATED"/>
    <property type="match status" value="1"/>
</dbReference>